<dbReference type="AlphaFoldDB" id="A0A4R8MS79"/>
<proteinExistence type="predicted"/>
<accession>A0A4R8MS79</accession>
<organism evidence="1 2">
    <name type="scientific">Leptospira meyeri</name>
    <dbReference type="NCBI Taxonomy" id="29508"/>
    <lineage>
        <taxon>Bacteria</taxon>
        <taxon>Pseudomonadati</taxon>
        <taxon>Spirochaetota</taxon>
        <taxon>Spirochaetia</taxon>
        <taxon>Leptospirales</taxon>
        <taxon>Leptospiraceae</taxon>
        <taxon>Leptospira</taxon>
    </lineage>
</organism>
<comment type="caution">
    <text evidence="1">The sequence shown here is derived from an EMBL/GenBank/DDBJ whole genome shotgun (WGS) entry which is preliminary data.</text>
</comment>
<evidence type="ECO:0000313" key="2">
    <source>
        <dbReference type="Proteomes" id="UP000294684"/>
    </source>
</evidence>
<evidence type="ECO:0000313" key="1">
    <source>
        <dbReference type="EMBL" id="TDY67969.1"/>
    </source>
</evidence>
<dbReference type="EMBL" id="SORO01000003">
    <property type="protein sequence ID" value="TDY67969.1"/>
    <property type="molecule type" value="Genomic_DNA"/>
</dbReference>
<gene>
    <name evidence="1" type="ORF">CLV96_3525</name>
</gene>
<keyword evidence="2" id="KW-1185">Reference proteome</keyword>
<dbReference type="OrthoDB" id="9800168at2"/>
<dbReference type="RefSeq" id="WP_004785446.1">
    <property type="nucleotide sequence ID" value="NZ_SORO01000003.1"/>
</dbReference>
<dbReference type="InterPro" id="IPR032720">
    <property type="entry name" value="Cys_rich_CWC"/>
</dbReference>
<dbReference type="STRING" id="1193051.LEP1GSC017_0746"/>
<sequence>MEKFKSQTLKMLNENQIDRKHEEKICPHCLRIFECKVGSISLCQCTKVTLSLEEREYLATQYADCLCYHCMQTLAFEFRINKSYKTITWSF</sequence>
<dbReference type="Proteomes" id="UP000294684">
    <property type="component" value="Unassembled WGS sequence"/>
</dbReference>
<protein>
    <submittedName>
        <fullName evidence="1">Cysteine-rich CWC</fullName>
    </submittedName>
</protein>
<dbReference type="GeneID" id="79828791"/>
<reference evidence="1 2" key="1">
    <citation type="submission" date="2019-03" db="EMBL/GenBank/DDBJ databases">
        <title>Genomic Encyclopedia of Archaeal and Bacterial Type Strains, Phase II (KMG-II): from individual species to whole genera.</title>
        <authorList>
            <person name="Goeker M."/>
        </authorList>
    </citation>
    <scope>NUCLEOTIDE SEQUENCE [LARGE SCALE GENOMIC DNA]</scope>
    <source>
        <strain evidence="1 2">DSM 21537</strain>
    </source>
</reference>
<dbReference type="Pfam" id="PF14375">
    <property type="entry name" value="Cys_rich_CWC"/>
    <property type="match status" value="1"/>
</dbReference>
<name>A0A4R8MS79_LEPME</name>